<evidence type="ECO:0008006" key="4">
    <source>
        <dbReference type="Google" id="ProtNLM"/>
    </source>
</evidence>
<name>A0ABX0GXD4_9ACTN</name>
<keyword evidence="3" id="KW-1185">Reference proteome</keyword>
<dbReference type="RefSeq" id="WP_166281752.1">
    <property type="nucleotide sequence ID" value="NZ_JAANNP010000005.1"/>
</dbReference>
<proteinExistence type="predicted"/>
<accession>A0ABX0GXD4</accession>
<dbReference type="EMBL" id="JAANNP010000005">
    <property type="protein sequence ID" value="NHC14341.1"/>
    <property type="molecule type" value="Genomic_DNA"/>
</dbReference>
<keyword evidence="1" id="KW-1133">Transmembrane helix</keyword>
<feature type="transmembrane region" description="Helical" evidence="1">
    <location>
        <begin position="680"/>
        <end position="698"/>
    </location>
</feature>
<feature type="transmembrane region" description="Helical" evidence="1">
    <location>
        <begin position="742"/>
        <end position="763"/>
    </location>
</feature>
<keyword evidence="1" id="KW-0812">Transmembrane</keyword>
<sequence length="769" mass="81684">MSRGELVCGFTADHCYFEDPVVFDDASGSSITITNCHLRGLSADSVALTHNLELQHCHVTGEVRLAGARIAGQLNCAGTQISAGAGKPALTAFLLDVRRGVLLTDGFHCEGETSLQGATIGQFIDLSGATFDNPERVALEFRDLRLDGSFMATSLDVQGTLQLERGSVSALDVERLRLRSGEHDDALLAGGLECAGLLRLGPHCDVVGTVVLDHASANRAMLGGTFRCREEKAGEGGAAPAPCAFSARSMDVVRSFESDSSLRIEGSLVLQDARLGGDLDLSRADVEGPLGFFSVLCDRITVAGAMHLNDGFHLVGGVRLWGGSVGRDLLLGGRWEAGEGDAFSALRLKVGGSLVLQERLVMNGTLSAQHAVVEGDVVLAGTVGVTASDAVDLTRSTVKGSIRPSTSSRPTIRGRLAMDCVRAEGDVRLTGLSCIQDAPGEDGALPREASTVQADTVLLNGARIEGACYLNDFVAPGAVHLFGARVGGVVNLRGGAFHGTPQSLEAEGLQARSLLLDRATFTGSVALPDCVFGGLNATQSEFDRSVNCRRLTVTGPTYLSPARADGRLDLSHASMAVLKVNPVFLRSGPEVNGLTYRAIEGEPATAFAAMLPTGTRFAAQPYEQLASALRQSGHPEVSKDVLIEMRKHQLGAARKNVFGRVWSRTLGATVAFGYRPERTVGWLVLLGLLGALVCMLGHPEHFHAAREDVPVFNPWVYSFDTLLPIIDFRQQDAWIPGSYVRWWTWFVTAAGWILSTALVAGVTRAMSRT</sequence>
<gene>
    <name evidence="2" type="ORF">G9H71_11185</name>
</gene>
<evidence type="ECO:0000256" key="1">
    <source>
        <dbReference type="SAM" id="Phobius"/>
    </source>
</evidence>
<dbReference type="Proteomes" id="UP000800981">
    <property type="component" value="Unassembled WGS sequence"/>
</dbReference>
<protein>
    <recommendedName>
        <fullName evidence="4">Membrane-associated oxidoreductase</fullName>
    </recommendedName>
</protein>
<reference evidence="2 3" key="1">
    <citation type="submission" date="2020-03" db="EMBL/GenBank/DDBJ databases">
        <title>Two novel Motilibacter sp.</title>
        <authorList>
            <person name="Liu S."/>
        </authorList>
    </citation>
    <scope>NUCLEOTIDE SEQUENCE [LARGE SCALE GENOMIC DNA]</scope>
    <source>
        <strain evidence="2 3">E257</strain>
    </source>
</reference>
<evidence type="ECO:0000313" key="2">
    <source>
        <dbReference type="EMBL" id="NHC14341.1"/>
    </source>
</evidence>
<evidence type="ECO:0000313" key="3">
    <source>
        <dbReference type="Proteomes" id="UP000800981"/>
    </source>
</evidence>
<keyword evidence="1" id="KW-0472">Membrane</keyword>
<organism evidence="2 3">
    <name type="scientific">Motilibacter deserti</name>
    <dbReference type="NCBI Taxonomy" id="2714956"/>
    <lineage>
        <taxon>Bacteria</taxon>
        <taxon>Bacillati</taxon>
        <taxon>Actinomycetota</taxon>
        <taxon>Actinomycetes</taxon>
        <taxon>Motilibacterales</taxon>
        <taxon>Motilibacteraceae</taxon>
        <taxon>Motilibacter</taxon>
    </lineage>
</organism>
<comment type="caution">
    <text evidence="2">The sequence shown here is derived from an EMBL/GenBank/DDBJ whole genome shotgun (WGS) entry which is preliminary data.</text>
</comment>